<evidence type="ECO:0000259" key="2">
    <source>
        <dbReference type="Pfam" id="PF16289"/>
    </source>
</evidence>
<feature type="domain" description="DUF4935" evidence="2">
    <location>
        <begin position="4"/>
        <end position="164"/>
    </location>
</feature>
<evidence type="ECO:0000313" key="4">
    <source>
        <dbReference type="Proteomes" id="UP000182204"/>
    </source>
</evidence>
<keyword evidence="1" id="KW-0175">Coiled coil</keyword>
<dbReference type="Pfam" id="PF16289">
    <property type="entry name" value="PIN_12"/>
    <property type="match status" value="1"/>
</dbReference>
<evidence type="ECO:0000256" key="1">
    <source>
        <dbReference type="SAM" id="Coils"/>
    </source>
</evidence>
<gene>
    <name evidence="3" type="ORF">NPD5_1329</name>
</gene>
<protein>
    <recommendedName>
        <fullName evidence="2">DUF4935 domain-containing protein</fullName>
    </recommendedName>
</protein>
<organism evidence="3 4">
    <name type="scientific">Clostridium sporogenes</name>
    <dbReference type="NCBI Taxonomy" id="1509"/>
    <lineage>
        <taxon>Bacteria</taxon>
        <taxon>Bacillati</taxon>
        <taxon>Bacillota</taxon>
        <taxon>Clostridia</taxon>
        <taxon>Eubacteriales</taxon>
        <taxon>Clostridiaceae</taxon>
        <taxon>Clostridium</taxon>
    </lineage>
</organism>
<dbReference type="Proteomes" id="UP000182204">
    <property type="component" value="Chromosome"/>
</dbReference>
<sequence>MLNVFLDSNIIYNNPFMDSGINKRLLDKIKQINGHVYITDIIYKEVIHNYVKKLEELNSDIDQLQTKINRTNIEMSFKNIDVIAEQKKLESRFNELVEHNYITILNTDSNLLNEVIERAIKKIKPFSENKEEFRDCLIWLTYVHKSESDNLKNCFFITNNTSDFFAKDKTSLHPDLLEDSKRFTIYKGLIEFFNLKQQLFDLGNFKNLKENFTFKFNDLYSDVMIKKFEYELEEYINKNNNLLSKYIFDLSETTDIKFESYDIRDENIISTDLNIESKTIDITGDLNIYLEVSIKRVNETICTVMNINAKFYCVKEIKIDQNTDEYFLEDDFLEFNIEDLDCTKLRSDDIDSYMYENYADAESNAEAERMDALENYYLH</sequence>
<dbReference type="InterPro" id="IPR032557">
    <property type="entry name" value="DUF4935"/>
</dbReference>
<dbReference type="AlphaFoldDB" id="A0A1L3NGY1"/>
<proteinExistence type="predicted"/>
<dbReference type="EMBL" id="CP013243">
    <property type="protein sequence ID" value="APH15372.1"/>
    <property type="molecule type" value="Genomic_DNA"/>
</dbReference>
<evidence type="ECO:0000313" key="3">
    <source>
        <dbReference type="EMBL" id="APH15372.1"/>
    </source>
</evidence>
<dbReference type="RefSeq" id="WP_072585137.1">
    <property type="nucleotide sequence ID" value="NZ_CP013243.1"/>
</dbReference>
<name>A0A1L3NGY1_CLOSG</name>
<accession>A0A1L3NGY1</accession>
<feature type="coiled-coil region" evidence="1">
    <location>
        <begin position="47"/>
        <end position="74"/>
    </location>
</feature>
<reference evidence="3 4" key="1">
    <citation type="submission" date="2015-11" db="EMBL/GenBank/DDBJ databases">
        <authorList>
            <person name="Hill K.K."/>
            <person name="Shirey T.B."/>
            <person name="Raphael B."/>
            <person name="Daligault H.E."/>
            <person name="Davenport K.W."/>
            <person name="Bruce D.C."/>
            <person name="Foley B.T."/>
            <person name="Johnson S.L."/>
        </authorList>
    </citation>
    <scope>NUCLEOTIDE SEQUENCE [LARGE SCALE GENOMIC DNA]</scope>
    <source>
        <strain evidence="3 4">CDC_1632</strain>
    </source>
</reference>